<reference evidence="2" key="1">
    <citation type="submission" date="2012-03" db="EMBL/GenBank/DDBJ databases">
        <title>Complete genome of Caldisphaera lagunensis DSM 15908.</title>
        <authorList>
            <person name="Lucas S."/>
            <person name="Copeland A."/>
            <person name="Lapidus A."/>
            <person name="Glavina del Rio T."/>
            <person name="Dalin E."/>
            <person name="Tice H."/>
            <person name="Bruce D."/>
            <person name="Goodwin L."/>
            <person name="Pitluck S."/>
            <person name="Peters L."/>
            <person name="Mikhailova N."/>
            <person name="Teshima H."/>
            <person name="Kyrpides N."/>
            <person name="Mavromatis K."/>
            <person name="Ivanova N."/>
            <person name="Brettin T."/>
            <person name="Detter J.C."/>
            <person name="Han C."/>
            <person name="Larimer F."/>
            <person name="Land M."/>
            <person name="Hauser L."/>
            <person name="Markowitz V."/>
            <person name="Cheng J.-F."/>
            <person name="Hugenholtz P."/>
            <person name="Woyke T."/>
            <person name="Wu D."/>
            <person name="Spring S."/>
            <person name="Schroeder M."/>
            <person name="Brambilla E."/>
            <person name="Klenk H.-P."/>
            <person name="Eisen J.A."/>
        </authorList>
    </citation>
    <scope>NUCLEOTIDE SEQUENCE [LARGE SCALE GENOMIC DNA]</scope>
    <source>
        <strain evidence="2">DSM 15908 / JCM 11604 / IC-154</strain>
    </source>
</reference>
<dbReference type="STRING" id="1056495.Calag_0226"/>
<name>L0A814_CALLD</name>
<dbReference type="KEGG" id="clg:Calag_0226"/>
<evidence type="ECO:0000313" key="1">
    <source>
        <dbReference type="EMBL" id="AFZ70008.1"/>
    </source>
</evidence>
<dbReference type="HOGENOM" id="CLU_2079300_0_0_2"/>
<dbReference type="EMBL" id="CP003378">
    <property type="protein sequence ID" value="AFZ70008.1"/>
    <property type="molecule type" value="Genomic_DNA"/>
</dbReference>
<sequence length="117" mass="13556">MDHNKEIMKGNTFLHLVLTLFCNNNSWCIGLENVLDMHINKLIARNVEEILSQLGDIEKRYNSLGEDDESRLEKIVLNHMRKILLDDLRQITGFSSYYGYDIRVEPSVSLENSEAIT</sequence>
<proteinExistence type="predicted"/>
<gene>
    <name evidence="1" type="ordered locus">Calag_0226</name>
</gene>
<dbReference type="Proteomes" id="UP000010469">
    <property type="component" value="Chromosome"/>
</dbReference>
<accession>L0A814</accession>
<organism evidence="1 2">
    <name type="scientific">Caldisphaera lagunensis (strain DSM 15908 / JCM 11604 / ANMR 0165 / IC-154)</name>
    <dbReference type="NCBI Taxonomy" id="1056495"/>
    <lineage>
        <taxon>Archaea</taxon>
        <taxon>Thermoproteota</taxon>
        <taxon>Thermoprotei</taxon>
        <taxon>Acidilobales</taxon>
        <taxon>Caldisphaeraceae</taxon>
        <taxon>Caldisphaera</taxon>
    </lineage>
</organism>
<dbReference type="eggNOG" id="arCOG13721">
    <property type="taxonomic scope" value="Archaea"/>
</dbReference>
<dbReference type="InParanoid" id="L0A814"/>
<protein>
    <submittedName>
        <fullName evidence="1">Uncharacterized protein</fullName>
    </submittedName>
</protein>
<keyword evidence="2" id="KW-1185">Reference proteome</keyword>
<evidence type="ECO:0000313" key="2">
    <source>
        <dbReference type="Proteomes" id="UP000010469"/>
    </source>
</evidence>
<dbReference type="AlphaFoldDB" id="L0A814"/>